<dbReference type="Pfam" id="PF09594">
    <property type="entry name" value="GT87"/>
    <property type="match status" value="1"/>
</dbReference>
<keyword evidence="6 8" id="KW-0472">Membrane</keyword>
<evidence type="ECO:0000256" key="2">
    <source>
        <dbReference type="ARBA" id="ARBA00022475"/>
    </source>
</evidence>
<gene>
    <name evidence="9" type="ORF">GLS40_11240</name>
</gene>
<evidence type="ECO:0000256" key="1">
    <source>
        <dbReference type="ARBA" id="ARBA00004651"/>
    </source>
</evidence>
<proteinExistence type="inferred from homology"/>
<feature type="transmembrane region" description="Helical" evidence="8">
    <location>
        <begin position="212"/>
        <end position="237"/>
    </location>
</feature>
<protein>
    <submittedName>
        <fullName evidence="9">DUF2029 domain-containing protein</fullName>
    </submittedName>
</protein>
<feature type="transmembrane region" description="Helical" evidence="8">
    <location>
        <begin position="376"/>
        <end position="395"/>
    </location>
</feature>
<comment type="caution">
    <text evidence="9">The sequence shown here is derived from an EMBL/GenBank/DDBJ whole genome shotgun (WGS) entry which is preliminary data.</text>
</comment>
<feature type="transmembrane region" description="Helical" evidence="8">
    <location>
        <begin position="25"/>
        <end position="43"/>
    </location>
</feature>
<comment type="similarity">
    <text evidence="7">Belongs to the glycosyltransferase 87 family.</text>
</comment>
<keyword evidence="5 8" id="KW-1133">Transmembrane helix</keyword>
<feature type="transmembrane region" description="Helical" evidence="8">
    <location>
        <begin position="273"/>
        <end position="293"/>
    </location>
</feature>
<dbReference type="Proteomes" id="UP000443843">
    <property type="component" value="Unassembled WGS sequence"/>
</dbReference>
<keyword evidence="3" id="KW-0808">Transferase</keyword>
<comment type="subcellular location">
    <subcellularLocation>
        <location evidence="1">Cell membrane</location>
        <topology evidence="1">Multi-pass membrane protein</topology>
    </subcellularLocation>
</comment>
<feature type="transmembrane region" description="Helical" evidence="8">
    <location>
        <begin position="101"/>
        <end position="129"/>
    </location>
</feature>
<evidence type="ECO:0000256" key="3">
    <source>
        <dbReference type="ARBA" id="ARBA00022679"/>
    </source>
</evidence>
<sequence length="412" mass="44431">MRADMTDTRSGDSPLIPVTARSLRLILVLMIAMIVFTAVEIGAPELLGRQPGYVDFHIFHLVGELFWRGDLAVAYDARALMPIQWERAGTEIFMPWTYPPIFNLVSAGLALMPLWLAYLVFASLGLGLWLWVIRRLAGPQFAPVLMMVLPSLIVTLRYGQNGLYSTTLVGLFCLLCLRGSAWRGVPLGLMAYKPHLGVGLVLVALLRLDWRAIAVAAAVTVALIGAATLAFGPDIWAAFLASARESGEFLRLGFYPLFRMTSVYALIRAFDMAPGLAMGIHLTLALLALAVVVHASLAKWAPHRVLALAVLSCVAVSPYNYDYDLCILSVALALAAPDLARLGSAAERGLLFAASWLACGYGLGKVLAFGPVADDVPSLGAIGVIAVCAITWRILRRAERGEQVPALHPQTA</sequence>
<evidence type="ECO:0000313" key="9">
    <source>
        <dbReference type="EMBL" id="MWB78603.1"/>
    </source>
</evidence>
<dbReference type="InterPro" id="IPR018584">
    <property type="entry name" value="GT87"/>
</dbReference>
<keyword evidence="10" id="KW-1185">Reference proteome</keyword>
<evidence type="ECO:0000313" key="10">
    <source>
        <dbReference type="Proteomes" id="UP000443843"/>
    </source>
</evidence>
<feature type="transmembrane region" description="Helical" evidence="8">
    <location>
        <begin position="350"/>
        <end position="370"/>
    </location>
</feature>
<dbReference type="EMBL" id="WNXQ01000005">
    <property type="protein sequence ID" value="MWB78603.1"/>
    <property type="molecule type" value="Genomic_DNA"/>
</dbReference>
<feature type="transmembrane region" description="Helical" evidence="8">
    <location>
        <begin position="136"/>
        <end position="156"/>
    </location>
</feature>
<reference evidence="9 10" key="1">
    <citation type="submission" date="2019-11" db="EMBL/GenBank/DDBJ databases">
        <title>Pseudooceanicola pacifica sp. nov., isolated from deep-sea sediment of the Pacific Ocean.</title>
        <authorList>
            <person name="Lyu L."/>
        </authorList>
    </citation>
    <scope>NUCLEOTIDE SEQUENCE [LARGE SCALE GENOMIC DNA]</scope>
    <source>
        <strain evidence="9 10">216_PA32_1</strain>
    </source>
</reference>
<evidence type="ECO:0000256" key="5">
    <source>
        <dbReference type="ARBA" id="ARBA00022989"/>
    </source>
</evidence>
<evidence type="ECO:0000256" key="4">
    <source>
        <dbReference type="ARBA" id="ARBA00022692"/>
    </source>
</evidence>
<dbReference type="GO" id="GO:0016758">
    <property type="term" value="F:hexosyltransferase activity"/>
    <property type="evidence" value="ECO:0007669"/>
    <property type="project" value="InterPro"/>
</dbReference>
<keyword evidence="2" id="KW-1003">Cell membrane</keyword>
<evidence type="ECO:0000256" key="7">
    <source>
        <dbReference type="ARBA" id="ARBA00024033"/>
    </source>
</evidence>
<dbReference type="GO" id="GO:0005886">
    <property type="term" value="C:plasma membrane"/>
    <property type="evidence" value="ECO:0007669"/>
    <property type="project" value="UniProtKB-SubCell"/>
</dbReference>
<dbReference type="AlphaFoldDB" id="A0A844WBN5"/>
<accession>A0A844WBN5</accession>
<keyword evidence="4 8" id="KW-0812">Transmembrane</keyword>
<organism evidence="9 10">
    <name type="scientific">Pseudooceanicola pacificus</name>
    <dbReference type="NCBI Taxonomy" id="2676438"/>
    <lineage>
        <taxon>Bacteria</taxon>
        <taxon>Pseudomonadati</taxon>
        <taxon>Pseudomonadota</taxon>
        <taxon>Alphaproteobacteria</taxon>
        <taxon>Rhodobacterales</taxon>
        <taxon>Paracoccaceae</taxon>
        <taxon>Pseudooceanicola</taxon>
    </lineage>
</organism>
<evidence type="ECO:0000256" key="8">
    <source>
        <dbReference type="SAM" id="Phobius"/>
    </source>
</evidence>
<name>A0A844WBN5_9RHOB</name>
<feature type="transmembrane region" description="Helical" evidence="8">
    <location>
        <begin position="187"/>
        <end position="206"/>
    </location>
</feature>
<evidence type="ECO:0000256" key="6">
    <source>
        <dbReference type="ARBA" id="ARBA00023136"/>
    </source>
</evidence>